<evidence type="ECO:0000313" key="2">
    <source>
        <dbReference type="EMBL" id="OWF53131.1"/>
    </source>
</evidence>
<name>A0A210QWN3_MIZYE</name>
<dbReference type="AlphaFoldDB" id="A0A210QWN3"/>
<feature type="region of interest" description="Disordered" evidence="1">
    <location>
        <begin position="1"/>
        <end position="37"/>
    </location>
</feature>
<dbReference type="OrthoDB" id="17066at2759"/>
<comment type="caution">
    <text evidence="2">The sequence shown here is derived from an EMBL/GenBank/DDBJ whole genome shotgun (WGS) entry which is preliminary data.</text>
</comment>
<dbReference type="InterPro" id="IPR023250">
    <property type="entry name" value="Cyclin-dep_Kinase_2_interact"/>
</dbReference>
<keyword evidence="2" id="KW-0808">Transferase</keyword>
<dbReference type="PANTHER" id="PTHR15827">
    <property type="entry name" value="CYCLIN-DEPENDENT KINASE 2-INTERACTING PROTEIN"/>
    <property type="match status" value="1"/>
</dbReference>
<dbReference type="GO" id="GO:0016301">
    <property type="term" value="F:kinase activity"/>
    <property type="evidence" value="ECO:0007669"/>
    <property type="project" value="UniProtKB-KW"/>
</dbReference>
<dbReference type="PRINTS" id="PR02040">
    <property type="entry name" value="CDK2IP"/>
</dbReference>
<dbReference type="Proteomes" id="UP000242188">
    <property type="component" value="Unassembled WGS sequence"/>
</dbReference>
<evidence type="ECO:0000256" key="1">
    <source>
        <dbReference type="SAM" id="MobiDB-lite"/>
    </source>
</evidence>
<reference evidence="2 3" key="1">
    <citation type="journal article" date="2017" name="Nat. Ecol. Evol.">
        <title>Scallop genome provides insights into evolution of bilaterian karyotype and development.</title>
        <authorList>
            <person name="Wang S."/>
            <person name="Zhang J."/>
            <person name="Jiao W."/>
            <person name="Li J."/>
            <person name="Xun X."/>
            <person name="Sun Y."/>
            <person name="Guo X."/>
            <person name="Huan P."/>
            <person name="Dong B."/>
            <person name="Zhang L."/>
            <person name="Hu X."/>
            <person name="Sun X."/>
            <person name="Wang J."/>
            <person name="Zhao C."/>
            <person name="Wang Y."/>
            <person name="Wang D."/>
            <person name="Huang X."/>
            <person name="Wang R."/>
            <person name="Lv J."/>
            <person name="Li Y."/>
            <person name="Zhang Z."/>
            <person name="Liu B."/>
            <person name="Lu W."/>
            <person name="Hui Y."/>
            <person name="Liang J."/>
            <person name="Zhou Z."/>
            <person name="Hou R."/>
            <person name="Li X."/>
            <person name="Liu Y."/>
            <person name="Li H."/>
            <person name="Ning X."/>
            <person name="Lin Y."/>
            <person name="Zhao L."/>
            <person name="Xing Q."/>
            <person name="Dou J."/>
            <person name="Li Y."/>
            <person name="Mao J."/>
            <person name="Guo H."/>
            <person name="Dou H."/>
            <person name="Li T."/>
            <person name="Mu C."/>
            <person name="Jiang W."/>
            <person name="Fu Q."/>
            <person name="Fu X."/>
            <person name="Miao Y."/>
            <person name="Liu J."/>
            <person name="Yu Q."/>
            <person name="Li R."/>
            <person name="Liao H."/>
            <person name="Li X."/>
            <person name="Kong Y."/>
            <person name="Jiang Z."/>
            <person name="Chourrout D."/>
            <person name="Li R."/>
            <person name="Bao Z."/>
        </authorList>
    </citation>
    <scope>NUCLEOTIDE SEQUENCE [LARGE SCALE GENOMIC DNA]</scope>
    <source>
        <strain evidence="2 3">PY_sf001</strain>
    </source>
</reference>
<organism evidence="2 3">
    <name type="scientific">Mizuhopecten yessoensis</name>
    <name type="common">Japanese scallop</name>
    <name type="synonym">Patinopecten yessoensis</name>
    <dbReference type="NCBI Taxonomy" id="6573"/>
    <lineage>
        <taxon>Eukaryota</taxon>
        <taxon>Metazoa</taxon>
        <taxon>Spiralia</taxon>
        <taxon>Lophotrochozoa</taxon>
        <taxon>Mollusca</taxon>
        <taxon>Bivalvia</taxon>
        <taxon>Autobranchia</taxon>
        <taxon>Pteriomorphia</taxon>
        <taxon>Pectinida</taxon>
        <taxon>Pectinoidea</taxon>
        <taxon>Pectinidae</taxon>
        <taxon>Mizuhopecten</taxon>
    </lineage>
</organism>
<accession>A0A210QWN3</accession>
<keyword evidence="3" id="KW-1185">Reference proteome</keyword>
<dbReference type="PANTHER" id="PTHR15827:SF2">
    <property type="entry name" value="CYCLIN-DEPENDENT KINASE 2-INTERACTING PROTEIN"/>
    <property type="match status" value="1"/>
</dbReference>
<keyword evidence="2" id="KW-0418">Kinase</keyword>
<protein>
    <submittedName>
        <fullName evidence="2">Cyclin-dependent kinase 2-interacting protein</fullName>
    </submittedName>
</protein>
<sequence>MQKTTFTDGSEERFSPVKTNGSPVSFQRTSSLTGSHRKVKDTAADLHNLCQKWLKFNTEGTASINEIANVKLQAIFKEEESQRSEEEGTLIKAEMPEVLEDHCNKVLHIVDKMRKLVDKMEAMAEIFRGVADLVRHKAQCSSTDCNPILFQTWKVKDFEEATLEMLESYRREIKLKELLSKNICHVKDRDCMMFYTAAWLHQPYIDSSCILLLESMLTETGHR</sequence>
<gene>
    <name evidence="2" type="ORF">KP79_PYT09566</name>
</gene>
<proteinExistence type="predicted"/>
<dbReference type="STRING" id="6573.A0A210QWN3"/>
<evidence type="ECO:0000313" key="3">
    <source>
        <dbReference type="Proteomes" id="UP000242188"/>
    </source>
</evidence>
<dbReference type="EMBL" id="NEDP02001506">
    <property type="protein sequence ID" value="OWF53131.1"/>
    <property type="molecule type" value="Genomic_DNA"/>
</dbReference>
<feature type="compositionally biased region" description="Polar residues" evidence="1">
    <location>
        <begin position="17"/>
        <end position="34"/>
    </location>
</feature>